<dbReference type="Proteomes" id="UP001222932">
    <property type="component" value="Unassembled WGS sequence"/>
</dbReference>
<comment type="caution">
    <text evidence="2">The sequence shown here is derived from an EMBL/GenBank/DDBJ whole genome shotgun (WGS) entry which is preliminary data.</text>
</comment>
<evidence type="ECO:0000313" key="2">
    <source>
        <dbReference type="EMBL" id="GMK56209.1"/>
    </source>
</evidence>
<sequence length="127" mass="13953">MLLQPIVLVTMVPVLAAAAPGPVSNLINRGDKVKCHEFVHNPDRSTWNTSYSLPTQRISHWVDCKVGVNCTIKIVPGIRIGWKYYWDVPDGVTLDLGRYDPASKIGAGMNYVVTTSSSGDYFNSEAV</sequence>
<evidence type="ECO:0000256" key="1">
    <source>
        <dbReference type="SAM" id="SignalP"/>
    </source>
</evidence>
<reference evidence="2" key="1">
    <citation type="journal article" date="2023" name="BMC Genomics">
        <title>Chromosome-level genome assemblies of Cutaneotrichosporon spp. (Trichosporonales, Basidiomycota) reveal imbalanced evolution between nucleotide sequences and chromosome synteny.</title>
        <authorList>
            <person name="Kobayashi Y."/>
            <person name="Kayamori A."/>
            <person name="Aoki K."/>
            <person name="Shiwa Y."/>
            <person name="Matsutani M."/>
            <person name="Fujita N."/>
            <person name="Sugita T."/>
            <person name="Iwasaki W."/>
            <person name="Tanaka N."/>
            <person name="Takashima M."/>
        </authorList>
    </citation>
    <scope>NUCLEOTIDE SEQUENCE</scope>
    <source>
        <strain evidence="2">HIS016</strain>
    </source>
</reference>
<name>A0AAD3TT81_9TREE</name>
<dbReference type="AlphaFoldDB" id="A0AAD3TT81"/>
<evidence type="ECO:0000313" key="3">
    <source>
        <dbReference type="Proteomes" id="UP001222932"/>
    </source>
</evidence>
<gene>
    <name evidence="2" type="ORF">CspeluHIS016_0300490</name>
</gene>
<organism evidence="2 3">
    <name type="scientific">Cutaneotrichosporon spelunceum</name>
    <dbReference type="NCBI Taxonomy" id="1672016"/>
    <lineage>
        <taxon>Eukaryota</taxon>
        <taxon>Fungi</taxon>
        <taxon>Dikarya</taxon>
        <taxon>Basidiomycota</taxon>
        <taxon>Agaricomycotina</taxon>
        <taxon>Tremellomycetes</taxon>
        <taxon>Trichosporonales</taxon>
        <taxon>Trichosporonaceae</taxon>
        <taxon>Cutaneotrichosporon</taxon>
    </lineage>
</organism>
<reference evidence="2" key="2">
    <citation type="submission" date="2023-06" db="EMBL/GenBank/DDBJ databases">
        <authorList>
            <person name="Kobayashi Y."/>
            <person name="Kayamori A."/>
            <person name="Aoki K."/>
            <person name="Shiwa Y."/>
            <person name="Fujita N."/>
            <person name="Sugita T."/>
            <person name="Iwasaki W."/>
            <person name="Tanaka N."/>
            <person name="Takashima M."/>
        </authorList>
    </citation>
    <scope>NUCLEOTIDE SEQUENCE</scope>
    <source>
        <strain evidence="2">HIS016</strain>
    </source>
</reference>
<feature type="signal peptide" evidence="1">
    <location>
        <begin position="1"/>
        <end position="17"/>
    </location>
</feature>
<accession>A0AAD3TT81</accession>
<protein>
    <submittedName>
        <fullName evidence="2">Uncharacterized protein</fullName>
    </submittedName>
</protein>
<keyword evidence="3" id="KW-1185">Reference proteome</keyword>
<keyword evidence="1" id="KW-0732">Signal</keyword>
<feature type="chain" id="PRO_5042041558" evidence="1">
    <location>
        <begin position="18"/>
        <end position="127"/>
    </location>
</feature>
<dbReference type="EMBL" id="BTCM01000003">
    <property type="protein sequence ID" value="GMK56209.1"/>
    <property type="molecule type" value="Genomic_DNA"/>
</dbReference>
<proteinExistence type="predicted"/>